<dbReference type="InterPro" id="IPR036291">
    <property type="entry name" value="NAD(P)-bd_dom_sf"/>
</dbReference>
<dbReference type="PANTHER" id="PTHR43639:SF1">
    <property type="entry name" value="SHORT-CHAIN DEHYDROGENASE_REDUCTASE FAMILY PROTEIN"/>
    <property type="match status" value="1"/>
</dbReference>
<organism evidence="3 4">
    <name type="scientific">Membranihabitans marinus</name>
    <dbReference type="NCBI Taxonomy" id="1227546"/>
    <lineage>
        <taxon>Bacteria</taxon>
        <taxon>Pseudomonadati</taxon>
        <taxon>Bacteroidota</taxon>
        <taxon>Saprospiria</taxon>
        <taxon>Saprospirales</taxon>
        <taxon>Saprospiraceae</taxon>
        <taxon>Membranihabitans</taxon>
    </lineage>
</organism>
<keyword evidence="2" id="KW-0560">Oxidoreductase</keyword>
<dbReference type="Gene3D" id="3.40.50.720">
    <property type="entry name" value="NAD(P)-binding Rossmann-like Domain"/>
    <property type="match status" value="1"/>
</dbReference>
<dbReference type="FunFam" id="3.40.50.720:FF:000084">
    <property type="entry name" value="Short-chain dehydrogenase reductase"/>
    <property type="match status" value="1"/>
</dbReference>
<dbReference type="CDD" id="cd05233">
    <property type="entry name" value="SDR_c"/>
    <property type="match status" value="1"/>
</dbReference>
<comment type="caution">
    <text evidence="3">The sequence shown here is derived from an EMBL/GenBank/DDBJ whole genome shotgun (WGS) entry which is preliminary data.</text>
</comment>
<dbReference type="RefSeq" id="WP_222578461.1">
    <property type="nucleotide sequence ID" value="NZ_JAHVHU010000002.1"/>
</dbReference>
<protein>
    <submittedName>
        <fullName evidence="3">SDR family oxidoreductase</fullName>
    </submittedName>
</protein>
<evidence type="ECO:0000313" key="4">
    <source>
        <dbReference type="Proteomes" id="UP000753961"/>
    </source>
</evidence>
<sequence>MKGRKVVLITGAAGGIGRKTAIRFYKEGCLLALSDIDGTGLTSLQTELNDLESSTDRCILFPGDLSDMNYVKSLVQKCQEEWHRLDVLVNNAVWRSHDTMRTISEQDWNKTLQIGLTAPAFLARDAAKLMEDQDAHGVIINISSVQAHRAAGTSPAYVACKGGMESLTYELAALYGPSGIRVVGVAPGNTITPLSGDFEDETGENISEKLVRYMEDQTPLKRSAEPEEIANVIYWLSTSEASFVNGTTIAADGGFCHGFGAYSLKKIQFNNQF</sequence>
<dbReference type="AlphaFoldDB" id="A0A953HJN2"/>
<comment type="similarity">
    <text evidence="1">Belongs to the short-chain dehydrogenases/reductases (SDR) family.</text>
</comment>
<dbReference type="Pfam" id="PF13561">
    <property type="entry name" value="adh_short_C2"/>
    <property type="match status" value="1"/>
</dbReference>
<keyword evidence="4" id="KW-1185">Reference proteome</keyword>
<dbReference type="PRINTS" id="PR00081">
    <property type="entry name" value="GDHRDH"/>
</dbReference>
<name>A0A953HJN2_9BACT</name>
<dbReference type="SUPFAM" id="SSF51735">
    <property type="entry name" value="NAD(P)-binding Rossmann-fold domains"/>
    <property type="match status" value="1"/>
</dbReference>
<evidence type="ECO:0000256" key="1">
    <source>
        <dbReference type="ARBA" id="ARBA00006484"/>
    </source>
</evidence>
<dbReference type="PROSITE" id="PS00061">
    <property type="entry name" value="ADH_SHORT"/>
    <property type="match status" value="1"/>
</dbReference>
<dbReference type="PRINTS" id="PR00080">
    <property type="entry name" value="SDRFAMILY"/>
</dbReference>
<proteinExistence type="inferred from homology"/>
<evidence type="ECO:0000313" key="3">
    <source>
        <dbReference type="EMBL" id="MBY5956947.1"/>
    </source>
</evidence>
<dbReference type="Proteomes" id="UP000753961">
    <property type="component" value="Unassembled WGS sequence"/>
</dbReference>
<dbReference type="EMBL" id="JAHVHU010000002">
    <property type="protein sequence ID" value="MBY5956947.1"/>
    <property type="molecule type" value="Genomic_DNA"/>
</dbReference>
<evidence type="ECO:0000256" key="2">
    <source>
        <dbReference type="ARBA" id="ARBA00023002"/>
    </source>
</evidence>
<dbReference type="InterPro" id="IPR020904">
    <property type="entry name" value="Sc_DH/Rdtase_CS"/>
</dbReference>
<reference evidence="3" key="1">
    <citation type="submission" date="2021-06" db="EMBL/GenBank/DDBJ databases">
        <title>44 bacteria genomes isolated from Dapeng, Shenzhen.</title>
        <authorList>
            <person name="Zheng W."/>
            <person name="Yu S."/>
            <person name="Huang Y."/>
        </authorList>
    </citation>
    <scope>NUCLEOTIDE SEQUENCE</scope>
    <source>
        <strain evidence="3">DP5N28-2</strain>
    </source>
</reference>
<dbReference type="InterPro" id="IPR002347">
    <property type="entry name" value="SDR_fam"/>
</dbReference>
<accession>A0A953HJN2</accession>
<dbReference type="PANTHER" id="PTHR43639">
    <property type="entry name" value="OXIDOREDUCTASE, SHORT-CHAIN DEHYDROGENASE/REDUCTASE FAMILY (AFU_ORTHOLOGUE AFUA_5G02870)"/>
    <property type="match status" value="1"/>
</dbReference>
<gene>
    <name evidence="3" type="ORF">KUV50_02290</name>
</gene>
<dbReference type="GO" id="GO:0016491">
    <property type="term" value="F:oxidoreductase activity"/>
    <property type="evidence" value="ECO:0007669"/>
    <property type="project" value="UniProtKB-KW"/>
</dbReference>